<protein>
    <recommendedName>
        <fullName evidence="4">VanZ-like domain-containing protein</fullName>
    </recommendedName>
</protein>
<evidence type="ECO:0000313" key="3">
    <source>
        <dbReference type="Proteomes" id="UP000179023"/>
    </source>
</evidence>
<name>A0A1G2KG06_9BACT</name>
<dbReference type="InterPro" id="IPR014509">
    <property type="entry name" value="YjdF-like"/>
</dbReference>
<evidence type="ECO:0000313" key="2">
    <source>
        <dbReference type="EMBL" id="OGZ98369.1"/>
    </source>
</evidence>
<dbReference type="Proteomes" id="UP000179023">
    <property type="component" value="Unassembled WGS sequence"/>
</dbReference>
<proteinExistence type="predicted"/>
<sequence>MLVALLHFSATILSLYWRLWWFDMPVHFLGGAFIALSIVWLHSFSGYIPGHITRILPLTFAVVILGTIAVGIGWEIFERLLGHTWSIEGYWIDTLTDILMDFLGGIVAYLRTYAIGVIPVKACPREGGDGNPEPH</sequence>
<dbReference type="Pfam" id="PF09997">
    <property type="entry name" value="DUF2238"/>
    <property type="match status" value="1"/>
</dbReference>
<keyword evidence="1" id="KW-0812">Transmembrane</keyword>
<accession>A0A1G2KG06</accession>
<feature type="transmembrane region" description="Helical" evidence="1">
    <location>
        <begin position="55"/>
        <end position="77"/>
    </location>
</feature>
<dbReference type="EMBL" id="MHQI01000067">
    <property type="protein sequence ID" value="OGZ98369.1"/>
    <property type="molecule type" value="Genomic_DNA"/>
</dbReference>
<comment type="caution">
    <text evidence="2">The sequence shown here is derived from an EMBL/GenBank/DDBJ whole genome shotgun (WGS) entry which is preliminary data.</text>
</comment>
<evidence type="ECO:0008006" key="4">
    <source>
        <dbReference type="Google" id="ProtNLM"/>
    </source>
</evidence>
<organism evidence="2 3">
    <name type="scientific">Candidatus Sungbacteria bacterium RIFCSPHIGHO2_02_FULL_47_11</name>
    <dbReference type="NCBI Taxonomy" id="1802270"/>
    <lineage>
        <taxon>Bacteria</taxon>
        <taxon>Candidatus Sungiibacteriota</taxon>
    </lineage>
</organism>
<keyword evidence="1" id="KW-0472">Membrane</keyword>
<gene>
    <name evidence="2" type="ORF">A3C07_02990</name>
</gene>
<keyword evidence="1" id="KW-1133">Transmembrane helix</keyword>
<feature type="transmembrane region" description="Helical" evidence="1">
    <location>
        <begin position="24"/>
        <end position="43"/>
    </location>
</feature>
<reference evidence="2 3" key="1">
    <citation type="journal article" date="2016" name="Nat. Commun.">
        <title>Thousands of microbial genomes shed light on interconnected biogeochemical processes in an aquifer system.</title>
        <authorList>
            <person name="Anantharaman K."/>
            <person name="Brown C.T."/>
            <person name="Hug L.A."/>
            <person name="Sharon I."/>
            <person name="Castelle C.J."/>
            <person name="Probst A.J."/>
            <person name="Thomas B.C."/>
            <person name="Singh A."/>
            <person name="Wilkins M.J."/>
            <person name="Karaoz U."/>
            <person name="Brodie E.L."/>
            <person name="Williams K.H."/>
            <person name="Hubbard S.S."/>
            <person name="Banfield J.F."/>
        </authorList>
    </citation>
    <scope>NUCLEOTIDE SEQUENCE [LARGE SCALE GENOMIC DNA]</scope>
</reference>
<evidence type="ECO:0000256" key="1">
    <source>
        <dbReference type="SAM" id="Phobius"/>
    </source>
</evidence>
<dbReference type="AlphaFoldDB" id="A0A1G2KG06"/>